<protein>
    <submittedName>
        <fullName evidence="2">Uncharacterized protein</fullName>
    </submittedName>
</protein>
<evidence type="ECO:0000313" key="3">
    <source>
        <dbReference type="Proteomes" id="UP000076798"/>
    </source>
</evidence>
<accession>A0A165Y3S5</accession>
<feature type="compositionally biased region" description="Polar residues" evidence="1">
    <location>
        <begin position="1"/>
        <end position="15"/>
    </location>
</feature>
<sequence length="304" mass="33340">MSRSGVSNVRPSSQRESTHGVRSGARTRNGPQSLPHPSGGNHGQSSSGKRSRPSQPASPNKRIRRPNQSLETDVKVMEVDEIKKVKEEVGEMNLFKVEATPPVFIPSGSKDTPIIIEDDDEPVENDGHLSEDESDNLAGWKSRRSRNPCPECVSLGIQFLCVLPVRPKATSRCLPCKRGLRSCRRVSAEALEARTHFKPPLSGVIDVDALVDVGPLPSGTGPSSLAPSMPSVSSHAGLNNPHIHEPESLCTGFLRFFRQTLDFFEVQGFRTNEPLLRLSSEVEDACRRFEARCAADRTRTSKDN</sequence>
<evidence type="ECO:0000256" key="1">
    <source>
        <dbReference type="SAM" id="MobiDB-lite"/>
    </source>
</evidence>
<dbReference type="EMBL" id="KV428289">
    <property type="protein sequence ID" value="KZT32851.1"/>
    <property type="molecule type" value="Genomic_DNA"/>
</dbReference>
<evidence type="ECO:0000313" key="2">
    <source>
        <dbReference type="EMBL" id="KZT32851.1"/>
    </source>
</evidence>
<feature type="compositionally biased region" description="Polar residues" evidence="1">
    <location>
        <begin position="43"/>
        <end position="58"/>
    </location>
</feature>
<organism evidence="2 3">
    <name type="scientific">Sistotremastrum suecicum HHB10207 ss-3</name>
    <dbReference type="NCBI Taxonomy" id="1314776"/>
    <lineage>
        <taxon>Eukaryota</taxon>
        <taxon>Fungi</taxon>
        <taxon>Dikarya</taxon>
        <taxon>Basidiomycota</taxon>
        <taxon>Agaricomycotina</taxon>
        <taxon>Agaricomycetes</taxon>
        <taxon>Sistotremastrales</taxon>
        <taxon>Sistotremastraceae</taxon>
        <taxon>Sistotremastrum</taxon>
    </lineage>
</organism>
<proteinExistence type="predicted"/>
<name>A0A165Y3S5_9AGAM</name>
<dbReference type="Proteomes" id="UP000076798">
    <property type="component" value="Unassembled WGS sequence"/>
</dbReference>
<keyword evidence="3" id="KW-1185">Reference proteome</keyword>
<reference evidence="2 3" key="1">
    <citation type="journal article" date="2016" name="Mol. Biol. Evol.">
        <title>Comparative Genomics of Early-Diverging Mushroom-Forming Fungi Provides Insights into the Origins of Lignocellulose Decay Capabilities.</title>
        <authorList>
            <person name="Nagy L.G."/>
            <person name="Riley R."/>
            <person name="Tritt A."/>
            <person name="Adam C."/>
            <person name="Daum C."/>
            <person name="Floudas D."/>
            <person name="Sun H."/>
            <person name="Yadav J.S."/>
            <person name="Pangilinan J."/>
            <person name="Larsson K.H."/>
            <person name="Matsuura K."/>
            <person name="Barry K."/>
            <person name="Labutti K."/>
            <person name="Kuo R."/>
            <person name="Ohm R.A."/>
            <person name="Bhattacharya S.S."/>
            <person name="Shirouzu T."/>
            <person name="Yoshinaga Y."/>
            <person name="Martin F.M."/>
            <person name="Grigoriev I.V."/>
            <person name="Hibbett D.S."/>
        </authorList>
    </citation>
    <scope>NUCLEOTIDE SEQUENCE [LARGE SCALE GENOMIC DNA]</scope>
    <source>
        <strain evidence="2 3">HHB10207 ss-3</strain>
    </source>
</reference>
<feature type="region of interest" description="Disordered" evidence="1">
    <location>
        <begin position="117"/>
        <end position="146"/>
    </location>
</feature>
<dbReference type="AlphaFoldDB" id="A0A165Y3S5"/>
<gene>
    <name evidence="2" type="ORF">SISSUDRAFT_1066609</name>
</gene>
<feature type="region of interest" description="Disordered" evidence="1">
    <location>
        <begin position="1"/>
        <end position="74"/>
    </location>
</feature>